<keyword evidence="2" id="KW-1185">Reference proteome</keyword>
<protein>
    <submittedName>
        <fullName evidence="1">Uncharacterized protein</fullName>
    </submittedName>
</protein>
<evidence type="ECO:0000313" key="1">
    <source>
        <dbReference type="EMBL" id="RNA37280.1"/>
    </source>
</evidence>
<proteinExistence type="predicted"/>
<dbReference type="AlphaFoldDB" id="A0A3M7SNT6"/>
<gene>
    <name evidence="1" type="ORF">BpHYR1_011213</name>
</gene>
<name>A0A3M7SNT6_BRAPC</name>
<evidence type="ECO:0000313" key="2">
    <source>
        <dbReference type="Proteomes" id="UP000276133"/>
    </source>
</evidence>
<dbReference type="EMBL" id="REGN01001064">
    <property type="protein sequence ID" value="RNA37280.1"/>
    <property type="molecule type" value="Genomic_DNA"/>
</dbReference>
<dbReference type="Proteomes" id="UP000276133">
    <property type="component" value="Unassembled WGS sequence"/>
</dbReference>
<comment type="caution">
    <text evidence="1">The sequence shown here is derived from an EMBL/GenBank/DDBJ whole genome shotgun (WGS) entry which is preliminary data.</text>
</comment>
<organism evidence="1 2">
    <name type="scientific">Brachionus plicatilis</name>
    <name type="common">Marine rotifer</name>
    <name type="synonym">Brachionus muelleri</name>
    <dbReference type="NCBI Taxonomy" id="10195"/>
    <lineage>
        <taxon>Eukaryota</taxon>
        <taxon>Metazoa</taxon>
        <taxon>Spiralia</taxon>
        <taxon>Gnathifera</taxon>
        <taxon>Rotifera</taxon>
        <taxon>Eurotatoria</taxon>
        <taxon>Monogononta</taxon>
        <taxon>Pseudotrocha</taxon>
        <taxon>Ploima</taxon>
        <taxon>Brachionidae</taxon>
        <taxon>Brachionus</taxon>
    </lineage>
</organism>
<reference evidence="1 2" key="1">
    <citation type="journal article" date="2018" name="Sci. Rep.">
        <title>Genomic signatures of local adaptation to the degree of environmental predictability in rotifers.</title>
        <authorList>
            <person name="Franch-Gras L."/>
            <person name="Hahn C."/>
            <person name="Garcia-Roger E.M."/>
            <person name="Carmona M.J."/>
            <person name="Serra M."/>
            <person name="Gomez A."/>
        </authorList>
    </citation>
    <scope>NUCLEOTIDE SEQUENCE [LARGE SCALE GENOMIC DNA]</scope>
    <source>
        <strain evidence="1">HYR1</strain>
    </source>
</reference>
<sequence>MNQFFLYLIGLINLDLLIFKLDENLINVLKNKFLRYLISINMIVSAQTFPNDYSKYLFIN</sequence>
<accession>A0A3M7SNT6</accession>